<dbReference type="InterPro" id="IPR055394">
    <property type="entry name" value="Zn_ribbon_TiaS"/>
</dbReference>
<comment type="subcellular location">
    <subcellularLocation>
        <location evidence="6">Cytoplasm</location>
    </subcellularLocation>
</comment>
<dbReference type="Gene3D" id="2.40.50.1010">
    <property type="match status" value="1"/>
</dbReference>
<proteinExistence type="inferred from homology"/>
<comment type="similarity">
    <text evidence="6">Belongs to the TiaS family.</text>
</comment>
<dbReference type="Proteomes" id="UP000094707">
    <property type="component" value="Chromosome I"/>
</dbReference>
<keyword evidence="1 6" id="KW-0963">Cytoplasm</keyword>
<organism evidence="10 11">
    <name type="scientific">Methanobacterium congolense</name>
    <dbReference type="NCBI Taxonomy" id="118062"/>
    <lineage>
        <taxon>Archaea</taxon>
        <taxon>Methanobacteriati</taxon>
        <taxon>Methanobacteriota</taxon>
        <taxon>Methanomada group</taxon>
        <taxon>Methanobacteria</taxon>
        <taxon>Methanobacteriales</taxon>
        <taxon>Methanobacteriaceae</taxon>
        <taxon>Methanobacterium</taxon>
    </lineage>
</organism>
<protein>
    <recommendedName>
        <fullName evidence="6">tRNA(Ile2) 2-agmatinylcytidine synthetase TiaS</fullName>
        <shortName evidence="6">tRNA(Ile2)-agm2C synthetase</shortName>
        <ecNumber evidence="6">6.3.4.22</ecNumber>
    </recommendedName>
    <alternativeName>
        <fullName evidence="6">tRNA(Ile2) agmatidine synthetase</fullName>
    </alternativeName>
</protein>
<accession>A0A1D3L4F6</accession>
<dbReference type="PANTHER" id="PTHR40705">
    <property type="entry name" value="TRNA(ILE2) 2-AGMATINYLCYTIDINE SYNTHETASE TIAS"/>
    <property type="match status" value="1"/>
</dbReference>
<dbReference type="GO" id="GO:0005737">
    <property type="term" value="C:cytoplasm"/>
    <property type="evidence" value="ECO:0007669"/>
    <property type="project" value="UniProtKB-SubCell"/>
</dbReference>
<dbReference type="InterPro" id="IPR024913">
    <property type="entry name" value="tRNA_Ile2__agm2C_synt"/>
</dbReference>
<comment type="catalytic activity">
    <reaction evidence="6">
        <text>cytidine(34) in tRNA(Ile2) + agmatine + ATP + H2O = 2-agmatinylcytidine(34) in tRNA(Ile2) + AMP + 2 phosphate + 2 H(+)</text>
        <dbReference type="Rhea" id="RHEA:43608"/>
        <dbReference type="Rhea" id="RHEA-COMP:10625"/>
        <dbReference type="Rhea" id="RHEA-COMP:10626"/>
        <dbReference type="ChEBI" id="CHEBI:15377"/>
        <dbReference type="ChEBI" id="CHEBI:15378"/>
        <dbReference type="ChEBI" id="CHEBI:30616"/>
        <dbReference type="ChEBI" id="CHEBI:43474"/>
        <dbReference type="ChEBI" id="CHEBI:58145"/>
        <dbReference type="ChEBI" id="CHEBI:82748"/>
        <dbReference type="ChEBI" id="CHEBI:83545"/>
        <dbReference type="ChEBI" id="CHEBI:456215"/>
        <dbReference type="EC" id="6.3.4.22"/>
    </reaction>
</comment>
<dbReference type="GO" id="GO:0016879">
    <property type="term" value="F:ligase activity, forming carbon-nitrogen bonds"/>
    <property type="evidence" value="ECO:0007669"/>
    <property type="project" value="UniProtKB-UniRule"/>
</dbReference>
<dbReference type="EMBL" id="LT607756">
    <property type="protein sequence ID" value="SCG86438.1"/>
    <property type="molecule type" value="Genomic_DNA"/>
</dbReference>
<dbReference type="HAMAP" id="MF_01892">
    <property type="entry name" value="tRNA_Ile2_agm2C_synt"/>
    <property type="match status" value="1"/>
</dbReference>
<dbReference type="PANTHER" id="PTHR40705:SF1">
    <property type="entry name" value="TRNA(ILE2) 2-AGMATINYLCYTIDINE SYNTHETASE TIAS"/>
    <property type="match status" value="1"/>
</dbReference>
<evidence type="ECO:0000259" key="8">
    <source>
        <dbReference type="Pfam" id="PF22641"/>
    </source>
</evidence>
<evidence type="ECO:0000256" key="6">
    <source>
        <dbReference type="HAMAP-Rule" id="MF_01892"/>
    </source>
</evidence>
<dbReference type="GeneID" id="30412728"/>
<feature type="domain" description="TiaS FLD" evidence="7">
    <location>
        <begin position="149"/>
        <end position="260"/>
    </location>
</feature>
<evidence type="ECO:0000256" key="2">
    <source>
        <dbReference type="ARBA" id="ARBA00022598"/>
    </source>
</evidence>
<dbReference type="Pfam" id="PF22641">
    <property type="entry name" value="TiaS_TCKD"/>
    <property type="match status" value="1"/>
</dbReference>
<evidence type="ECO:0000313" key="10">
    <source>
        <dbReference type="EMBL" id="SCG86438.1"/>
    </source>
</evidence>
<comment type="function">
    <text evidence="6">ATP-dependent agmatine transferase that catalyzes the formation of 2-agmatinylcytidine (agm2C) at the wobble position (C34) of tRNA(Ile2), converting the codon specificity from AUG to AUA.</text>
</comment>
<dbReference type="AlphaFoldDB" id="A0A1D3L4F6"/>
<dbReference type="Pfam" id="PF08489">
    <property type="entry name" value="TiaS_FLD"/>
    <property type="match status" value="1"/>
</dbReference>
<dbReference type="GO" id="GO:0002101">
    <property type="term" value="P:tRNA wobble cytosine modification"/>
    <property type="evidence" value="ECO:0007669"/>
    <property type="project" value="UniProtKB-UniRule"/>
</dbReference>
<evidence type="ECO:0000259" key="9">
    <source>
        <dbReference type="Pfam" id="PF23783"/>
    </source>
</evidence>
<dbReference type="Pfam" id="PF23783">
    <property type="entry name" value="Zn_ribbon_TiaS"/>
    <property type="match status" value="1"/>
</dbReference>
<evidence type="ECO:0000259" key="7">
    <source>
        <dbReference type="Pfam" id="PF08489"/>
    </source>
</evidence>
<feature type="domain" description="TiaS-like TCKD" evidence="8">
    <location>
        <begin position="11"/>
        <end position="147"/>
    </location>
</feature>
<evidence type="ECO:0000256" key="5">
    <source>
        <dbReference type="ARBA" id="ARBA00022840"/>
    </source>
</evidence>
<name>A0A1D3L4F6_9EURY</name>
<keyword evidence="4 6" id="KW-0547">Nucleotide-binding</keyword>
<dbReference type="KEGG" id="mcub:MCBB_1889"/>
<evidence type="ECO:0000313" key="11">
    <source>
        <dbReference type="Proteomes" id="UP000094707"/>
    </source>
</evidence>
<keyword evidence="2 6" id="KW-0436">Ligase</keyword>
<keyword evidence="5 6" id="KW-0067">ATP-binding</keyword>
<dbReference type="EC" id="6.3.4.22" evidence="6"/>
<gene>
    <name evidence="6 10" type="primary">tiaS</name>
    <name evidence="10" type="ORF">MCBB_1889</name>
</gene>
<dbReference type="Gene3D" id="3.30.70.2200">
    <property type="match status" value="1"/>
</dbReference>
<dbReference type="GO" id="GO:0005524">
    <property type="term" value="F:ATP binding"/>
    <property type="evidence" value="ECO:0007669"/>
    <property type="project" value="UniProtKB-KW"/>
</dbReference>
<evidence type="ECO:0000256" key="4">
    <source>
        <dbReference type="ARBA" id="ARBA00022741"/>
    </source>
</evidence>
<keyword evidence="3 6" id="KW-0819">tRNA processing</keyword>
<dbReference type="STRING" id="118062.MCBB_1889"/>
<dbReference type="OrthoDB" id="39189at2157"/>
<feature type="domain" description="TiaS C-terminal zinc ribbon" evidence="9">
    <location>
        <begin position="359"/>
        <end position="400"/>
    </location>
</feature>
<dbReference type="InterPro" id="IPR053870">
    <property type="entry name" value="TiaS-like_TCKD"/>
</dbReference>
<dbReference type="CDD" id="cd04482">
    <property type="entry name" value="RPA2_OBF_like"/>
    <property type="match status" value="1"/>
</dbReference>
<keyword evidence="11" id="KW-1185">Reference proteome</keyword>
<evidence type="ECO:0000256" key="3">
    <source>
        <dbReference type="ARBA" id="ARBA00022694"/>
    </source>
</evidence>
<dbReference type="Gene3D" id="3.90.600.20">
    <property type="match status" value="1"/>
</dbReference>
<dbReference type="RefSeq" id="WP_071907502.1">
    <property type="nucleotide sequence ID" value="NZ_LT607756.1"/>
</dbReference>
<reference evidence="10 11" key="1">
    <citation type="submission" date="2016-08" db="EMBL/GenBank/DDBJ databases">
        <authorList>
            <person name="Seilhamer J.J."/>
        </authorList>
    </citation>
    <scope>NUCLEOTIDE SEQUENCE [LARGE SCALE GENOMIC DNA]</scope>
    <source>
        <strain evidence="10">Buetzberg</strain>
    </source>
</reference>
<dbReference type="InterPro" id="IPR013696">
    <property type="entry name" value="TiaS_FLD"/>
</dbReference>
<sequence length="429" mass="48471">MNDVSLNDVLYVGIDDTDSQEGMCTTYITCVIIRELKDCGFKIQDYPRLIRLNPFARFKTRGNGALTFKLLVDSNEDVEKAKKIILKEVETLSELEEERTNPGVVFYSGRITPEMETYSIRTIQNIVSIEEAEELANSIGAEFFKFKKGRGIIGALAAIGCPLPDHTYECLAYRTPENRGTERRIDHESVREMNRQTYPETFDNVDDGYTAIEPHTPCPVLYGIRGESPEAVRKAHDIVEVNEAIESYCIFKSNQHTDMHLQCIDKISEMEQFKCYIFEAEVSQNPHVIEGGHIIFTAADGSGEIECAAYEPTKTFRDVVRKLAQGDKLRIYGGIGEKGTLNVEKFEILELAPTYKTLNPLCKCGKRMKSAGAGKGYKCPKCGEKLREAEKEKIPVPRDIEKGFYEVPPSARRHLSKPIVRMGEKKNLK</sequence>
<dbReference type="PATRIC" id="fig|129848.4.peg.1936"/>
<evidence type="ECO:0000256" key="1">
    <source>
        <dbReference type="ARBA" id="ARBA00022490"/>
    </source>
</evidence>